<keyword evidence="5" id="KW-1185">Reference proteome</keyword>
<organism evidence="4 5">
    <name type="scientific">Cohnella suwonensis</name>
    <dbReference type="NCBI Taxonomy" id="696072"/>
    <lineage>
        <taxon>Bacteria</taxon>
        <taxon>Bacillati</taxon>
        <taxon>Bacillota</taxon>
        <taxon>Bacilli</taxon>
        <taxon>Bacillales</taxon>
        <taxon>Paenibacillaceae</taxon>
        <taxon>Cohnella</taxon>
    </lineage>
</organism>
<proteinExistence type="predicted"/>
<protein>
    <submittedName>
        <fullName evidence="4">GNAT family N-acetyltransferase</fullName>
        <ecNumber evidence="4">2.3.-.-</ecNumber>
    </submittedName>
</protein>
<feature type="domain" description="N-acetyltransferase" evidence="3">
    <location>
        <begin position="3"/>
        <end position="149"/>
    </location>
</feature>
<dbReference type="SUPFAM" id="SSF55729">
    <property type="entry name" value="Acyl-CoA N-acyltransferases (Nat)"/>
    <property type="match status" value="1"/>
</dbReference>
<dbReference type="CDD" id="cd04301">
    <property type="entry name" value="NAT_SF"/>
    <property type="match status" value="1"/>
</dbReference>
<reference evidence="5" key="1">
    <citation type="journal article" date="2019" name="Int. J. Syst. Evol. Microbiol.">
        <title>The Global Catalogue of Microorganisms (GCM) 10K type strain sequencing project: providing services to taxonomists for standard genome sequencing and annotation.</title>
        <authorList>
            <consortium name="The Broad Institute Genomics Platform"/>
            <consortium name="The Broad Institute Genome Sequencing Center for Infectious Disease"/>
            <person name="Wu L."/>
            <person name="Ma J."/>
        </authorList>
    </citation>
    <scope>NUCLEOTIDE SEQUENCE [LARGE SCALE GENOMIC DNA]</scope>
    <source>
        <strain evidence="5">CCUG 57113</strain>
    </source>
</reference>
<dbReference type="PANTHER" id="PTHR10545:SF29">
    <property type="entry name" value="GH14572P-RELATED"/>
    <property type="match status" value="1"/>
</dbReference>
<dbReference type="PANTHER" id="PTHR10545">
    <property type="entry name" value="DIAMINE N-ACETYLTRANSFERASE"/>
    <property type="match status" value="1"/>
</dbReference>
<dbReference type="InterPro" id="IPR051016">
    <property type="entry name" value="Diverse_Substrate_AcTransf"/>
</dbReference>
<dbReference type="Proteomes" id="UP001596105">
    <property type="component" value="Unassembled WGS sequence"/>
</dbReference>
<evidence type="ECO:0000256" key="2">
    <source>
        <dbReference type="ARBA" id="ARBA00023315"/>
    </source>
</evidence>
<evidence type="ECO:0000313" key="4">
    <source>
        <dbReference type="EMBL" id="MFC5470921.1"/>
    </source>
</evidence>
<dbReference type="Gene3D" id="3.40.630.30">
    <property type="match status" value="1"/>
</dbReference>
<accession>A0ABW0M077</accession>
<dbReference type="GO" id="GO:0016746">
    <property type="term" value="F:acyltransferase activity"/>
    <property type="evidence" value="ECO:0007669"/>
    <property type="project" value="UniProtKB-KW"/>
</dbReference>
<gene>
    <name evidence="4" type="ORF">ACFPPD_19725</name>
</gene>
<keyword evidence="2 4" id="KW-0012">Acyltransferase</keyword>
<evidence type="ECO:0000256" key="1">
    <source>
        <dbReference type="ARBA" id="ARBA00022679"/>
    </source>
</evidence>
<evidence type="ECO:0000259" key="3">
    <source>
        <dbReference type="PROSITE" id="PS51186"/>
    </source>
</evidence>
<dbReference type="EMBL" id="JBHSMH010000082">
    <property type="protein sequence ID" value="MFC5470921.1"/>
    <property type="molecule type" value="Genomic_DNA"/>
</dbReference>
<dbReference type="InterPro" id="IPR000182">
    <property type="entry name" value="GNAT_dom"/>
</dbReference>
<dbReference type="PROSITE" id="PS51186">
    <property type="entry name" value="GNAT"/>
    <property type="match status" value="1"/>
</dbReference>
<keyword evidence="1 4" id="KW-0808">Transferase</keyword>
<dbReference type="Pfam" id="PF00583">
    <property type="entry name" value="Acetyltransf_1"/>
    <property type="match status" value="1"/>
</dbReference>
<dbReference type="InterPro" id="IPR016181">
    <property type="entry name" value="Acyl_CoA_acyltransferase"/>
</dbReference>
<comment type="caution">
    <text evidence="4">The sequence shown here is derived from an EMBL/GenBank/DDBJ whole genome shotgun (WGS) entry which is preliminary data.</text>
</comment>
<evidence type="ECO:0000313" key="5">
    <source>
        <dbReference type="Proteomes" id="UP001596105"/>
    </source>
</evidence>
<sequence>MSSLIRNAAPDDLTGLTEIMNEYIVDFYKNPSPSDNKVQHLIQTLFDKRQGIQFVLEDNGQIVGFATLYFTFSTMKADKIAVMNDLYVKEAYRNSELESRLYLACINYCIEQGYANMTWITSVNNNRAQSFFKEMNAVQGKDWVHFSIY</sequence>
<dbReference type="EC" id="2.3.-.-" evidence="4"/>
<name>A0ABW0M077_9BACL</name>
<dbReference type="RefSeq" id="WP_209748236.1">
    <property type="nucleotide sequence ID" value="NZ_JBHSMH010000082.1"/>
</dbReference>